<dbReference type="SUPFAM" id="SSF49344">
    <property type="entry name" value="CBD9-like"/>
    <property type="match status" value="1"/>
</dbReference>
<evidence type="ECO:0000256" key="1">
    <source>
        <dbReference type="SAM" id="SignalP"/>
    </source>
</evidence>
<accession>A0A7W5ZJU0</accession>
<proteinExistence type="predicted"/>
<reference evidence="4 5" key="1">
    <citation type="submission" date="2020-08" db="EMBL/GenBank/DDBJ databases">
        <title>Genomic Encyclopedia of Type Strains, Phase IV (KMG-IV): sequencing the most valuable type-strain genomes for metagenomic binning, comparative biology and taxonomic classification.</title>
        <authorList>
            <person name="Goeker M."/>
        </authorList>
    </citation>
    <scope>NUCLEOTIDE SEQUENCE [LARGE SCALE GENOMIC DNA]</scope>
    <source>
        <strain evidence="4 5">DSM 17976</strain>
    </source>
</reference>
<dbReference type="Proteomes" id="UP000541352">
    <property type="component" value="Unassembled WGS sequence"/>
</dbReference>
<name>A0A7W5ZJU0_9BACT</name>
<protein>
    <recommendedName>
        <fullName evidence="6">Hydrolase</fullName>
    </recommendedName>
</protein>
<gene>
    <name evidence="4" type="ORF">FHS57_001163</name>
</gene>
<organism evidence="4 5">
    <name type="scientific">Runella defluvii</name>
    <dbReference type="NCBI Taxonomy" id="370973"/>
    <lineage>
        <taxon>Bacteria</taxon>
        <taxon>Pseudomonadati</taxon>
        <taxon>Bacteroidota</taxon>
        <taxon>Cytophagia</taxon>
        <taxon>Cytophagales</taxon>
        <taxon>Spirosomataceae</taxon>
        <taxon>Runella</taxon>
    </lineage>
</organism>
<feature type="domain" description="Carbohydrate-binding" evidence="2">
    <location>
        <begin position="51"/>
        <end position="212"/>
    </location>
</feature>
<sequence length="755" mass="86876">MYFQKSTLYLAAILLSSFASNAQEKSTAIGGAAYQEKYQHVIRKAKGDIKIDGDLSDPAWQGLEISKNFAPHWPQDNVPIKRDTEVRMTFDDKFLYVAAVCRDTNKHVIQTLKRDGDYWSSDAFGIILDPINERTNGFFFGVSVANAQFEDLLAFQTEEMTGSWDNKWYSQTKVYPTYWTVEMAIPFKTLRYDPKKTKWGVNFERNDLKNNQFSTWTFIPVNFNGYDLGYTAALNWETPPPAVKGNASIVPYITGGTSHDHVAGTPTKGTFNGGLDAKLSVTPSLNLDLTVNPDFSQVEVDRQVTNLTRFNIFFPERRTFFLENADLFGNYGIPPFRPFFSRAIGLDRNAQPLPILAGARLSGNLDKNWRVGLMSMQTAAKGEDPAQNFTAFSFNRKVLKRSLVKGYVLNRQGFMTENERLQNPMGEYGRNQGLEFNYSNTKGDLNVWTGYHWSQKPTVTNDNTAKQFGAGYFGRTVSFFVDYFGIGSNYYADMGFINRLENPTYIVDRFGKIQSDTTIRLGFHQVYSETQFNIRPKDSKVNNHAFGAENFFVWNPNGTLNEYTLGLTYDVQFQNASSFGLRFDHNDVWALFPFSFTDSDHALPSSRYVFNQVNATYSSDYRKKFYFTAAVRAGGFYNGTLQQYSLEMTYRAQPWGNFSMNFEQNDIKLPTLYGSDRLLLVSPRVEINFSTKLFWTTFLQFNTQRNNFNVNSRLQWRYKPMSDFFLVYTDNYYTDPLFRNKSRAIVFKLNYWLTL</sequence>
<keyword evidence="1" id="KW-0732">Signal</keyword>
<evidence type="ECO:0000259" key="2">
    <source>
        <dbReference type="Pfam" id="PF06452"/>
    </source>
</evidence>
<dbReference type="Pfam" id="PF19313">
    <property type="entry name" value="DUF5916"/>
    <property type="match status" value="1"/>
</dbReference>
<evidence type="ECO:0008006" key="6">
    <source>
        <dbReference type="Google" id="ProtNLM"/>
    </source>
</evidence>
<comment type="caution">
    <text evidence="4">The sequence shown here is derived from an EMBL/GenBank/DDBJ whole genome shotgun (WGS) entry which is preliminary data.</text>
</comment>
<dbReference type="CDD" id="cd09618">
    <property type="entry name" value="CBM9_like_2"/>
    <property type="match status" value="1"/>
</dbReference>
<evidence type="ECO:0000259" key="3">
    <source>
        <dbReference type="Pfam" id="PF19313"/>
    </source>
</evidence>
<feature type="signal peptide" evidence="1">
    <location>
        <begin position="1"/>
        <end position="22"/>
    </location>
</feature>
<evidence type="ECO:0000313" key="5">
    <source>
        <dbReference type="Proteomes" id="UP000541352"/>
    </source>
</evidence>
<dbReference type="Gene3D" id="2.60.40.1190">
    <property type="match status" value="1"/>
</dbReference>
<keyword evidence="5" id="KW-1185">Reference proteome</keyword>
<dbReference type="Pfam" id="PF06452">
    <property type="entry name" value="CBM9_1"/>
    <property type="match status" value="1"/>
</dbReference>
<dbReference type="EMBL" id="JACIBY010000002">
    <property type="protein sequence ID" value="MBB3837169.1"/>
    <property type="molecule type" value="Genomic_DNA"/>
</dbReference>
<feature type="domain" description="DUF5916" evidence="3">
    <location>
        <begin position="248"/>
        <end position="346"/>
    </location>
</feature>
<dbReference type="GO" id="GO:0030246">
    <property type="term" value="F:carbohydrate binding"/>
    <property type="evidence" value="ECO:0007669"/>
    <property type="project" value="InterPro"/>
</dbReference>
<dbReference type="InterPro" id="IPR010502">
    <property type="entry name" value="Carb-bd_dom_fam9"/>
</dbReference>
<dbReference type="GO" id="GO:0016052">
    <property type="term" value="P:carbohydrate catabolic process"/>
    <property type="evidence" value="ECO:0007669"/>
    <property type="project" value="InterPro"/>
</dbReference>
<dbReference type="GO" id="GO:0004553">
    <property type="term" value="F:hydrolase activity, hydrolyzing O-glycosyl compounds"/>
    <property type="evidence" value="ECO:0007669"/>
    <property type="project" value="InterPro"/>
</dbReference>
<evidence type="ECO:0000313" key="4">
    <source>
        <dbReference type="EMBL" id="MBB3837169.1"/>
    </source>
</evidence>
<feature type="chain" id="PRO_5031366357" description="Hydrolase" evidence="1">
    <location>
        <begin position="23"/>
        <end position="755"/>
    </location>
</feature>
<dbReference type="RefSeq" id="WP_183971924.1">
    <property type="nucleotide sequence ID" value="NZ_JACIBY010000002.1"/>
</dbReference>
<dbReference type="InterPro" id="IPR045670">
    <property type="entry name" value="DUF5916"/>
</dbReference>
<dbReference type="AlphaFoldDB" id="A0A7W5ZJU0"/>